<feature type="transmembrane region" description="Helical" evidence="2">
    <location>
        <begin position="2074"/>
        <end position="2094"/>
    </location>
</feature>
<dbReference type="InterPro" id="IPR008966">
    <property type="entry name" value="Adhesion_dom_sf"/>
</dbReference>
<feature type="domain" description="DUF11" evidence="3">
    <location>
        <begin position="1534"/>
        <end position="1636"/>
    </location>
</feature>
<feature type="compositionally biased region" description="Polar residues" evidence="1">
    <location>
        <begin position="1504"/>
        <end position="1520"/>
    </location>
</feature>
<feature type="domain" description="DUF11" evidence="3">
    <location>
        <begin position="899"/>
        <end position="1019"/>
    </location>
</feature>
<feature type="compositionally biased region" description="Polar residues" evidence="1">
    <location>
        <begin position="1915"/>
        <end position="1931"/>
    </location>
</feature>
<dbReference type="Proteomes" id="UP000627538">
    <property type="component" value="Unassembled WGS sequence"/>
</dbReference>
<keyword evidence="2" id="KW-1133">Transmembrane helix</keyword>
<feature type="domain" description="DUF11" evidence="3">
    <location>
        <begin position="775"/>
        <end position="891"/>
    </location>
</feature>
<evidence type="ECO:0000313" key="4">
    <source>
        <dbReference type="EMBL" id="MBD3689295.1"/>
    </source>
</evidence>
<dbReference type="PANTHER" id="PTHR34819:SF3">
    <property type="entry name" value="CELL SURFACE PROTEIN"/>
    <property type="match status" value="1"/>
</dbReference>
<keyword evidence="2" id="KW-0472">Membrane</keyword>
<name>A0A8I0G7I5_9ACTO</name>
<comment type="caution">
    <text evidence="4">The sequence shown here is derived from an EMBL/GenBank/DDBJ whole genome shotgun (WGS) entry which is preliminary data.</text>
</comment>
<dbReference type="NCBIfam" id="TIGR01451">
    <property type="entry name" value="B_ant_repeat"/>
    <property type="match status" value="12"/>
</dbReference>
<feature type="region of interest" description="Disordered" evidence="1">
    <location>
        <begin position="1777"/>
        <end position="1802"/>
    </location>
</feature>
<feature type="domain" description="DUF11" evidence="3">
    <location>
        <begin position="519"/>
        <end position="636"/>
    </location>
</feature>
<feature type="compositionally biased region" description="Low complexity" evidence="1">
    <location>
        <begin position="2046"/>
        <end position="2062"/>
    </location>
</feature>
<dbReference type="PANTHER" id="PTHR34819">
    <property type="entry name" value="LARGE CYSTEINE-RICH PERIPLASMIC PROTEIN OMCB"/>
    <property type="match status" value="1"/>
</dbReference>
<feature type="domain" description="DUF11" evidence="3">
    <location>
        <begin position="377"/>
        <end position="500"/>
    </location>
</feature>
<reference evidence="4 5" key="1">
    <citation type="submission" date="2020-08" db="EMBL/GenBank/DDBJ databases">
        <title>Winkia gen. nov., sp. nov., isolated from faeces of the Anser albifrons in China.</title>
        <authorList>
            <person name="Liu Q."/>
        </authorList>
    </citation>
    <scope>NUCLEOTIDE SEQUENCE [LARGE SCALE GENOMIC DNA]</scope>
    <source>
        <strain evidence="4 5">C62</strain>
    </source>
</reference>
<dbReference type="SUPFAM" id="SSF49401">
    <property type="entry name" value="Bacterial adhesins"/>
    <property type="match status" value="1"/>
</dbReference>
<dbReference type="RefSeq" id="WP_191071354.1">
    <property type="nucleotide sequence ID" value="NZ_JACRUO010000001.1"/>
</dbReference>
<feature type="compositionally biased region" description="Polar residues" evidence="1">
    <location>
        <begin position="1787"/>
        <end position="1802"/>
    </location>
</feature>
<feature type="domain" description="DUF11" evidence="3">
    <location>
        <begin position="1804"/>
        <end position="1921"/>
    </location>
</feature>
<feature type="compositionally biased region" description="Polar residues" evidence="1">
    <location>
        <begin position="747"/>
        <end position="765"/>
    </location>
</feature>
<proteinExistence type="predicted"/>
<feature type="region of interest" description="Disordered" evidence="1">
    <location>
        <begin position="1128"/>
        <end position="1162"/>
    </location>
</feature>
<dbReference type="InterPro" id="IPR013783">
    <property type="entry name" value="Ig-like_fold"/>
</dbReference>
<sequence length="2099" mass="214784">METPSRSTVPLSLRRRAIACVAVMATLGLILIGIISAQAGHAADSMQMLFHKKTTGTISITGNTLSTCSPTARNCPEALNLTGPSAGNNFFKAVRVDVDDDPQTQTSSSAHVTVPDGGKVLAAYLFWSATQTRATDPKTIKFRAPGGSYQTLSPSPRASTLSGGNYRPFSTFADVTDIVRTAGSGDYWGADVSATYDLTDRYAGWALVVVIEDETMPMRDLAVFETASKISETTPVEASINGFVTPKTGPVQAKIGTVAWEGDKHMGGDWVELDGKRVADALSESNNFFVGVVSNNGVNLTDRNPNNPDTLAVDAKIVDATGLLENQQSSATVKLGSKGDVFYLSAVTTQIDLYVPDITPEKSVVNISSAQRGDAADAPAKVGDILEYTVAMVNKGQDTATETVFSDPLPDHTTYVPGSLKTIAGATTTELTDASGDDAGEFADNTVTVRLGTNATASAGGNMPYNGAQTVKFRVKLAEDSAGQTITNRAKVTYTGDTDGESSTRGSNALATPVSEAADVSVTKTGPRRVDAGRGIEWELNVHNAGPGPATDTVVRDTLPADITNPRIVSPSEGCSLSEGSVTCRLGDVPVGDTQVIRIAADIDPALADPVTSVVNEASVSTSTSDPDPGNNRSSAVTAIDRHADVAVTKKVTDNPNPVPGESVTFEVTVANNGPSQAKDVSVSDPLPEGLVAVGTPTTTLGSCSASEDTIACGLGDLAAGEKATITITARVVATWTDSSDIVNTAVAQSSRTPDPDTSNNSASATVKPKAPQADIVVTKTMDSAEMVPGRQVTYSVQLTNKGPSRARDITLTDRLPAGLHVNSVSSATDGCAAEGDVVTCRYDVLAVGSQRTVTIVATVDPAATGTVTNTASATSSTDDPNPDNNTSSVTNSLSPKADLKIEKTTPPRVVSAGETVDFALTVTNAGPSQARDVHITDVLPAPLEYVSASGLGFTCSRDGARVDCTLATLDPQAQGRVVVKARIPASAAVTENTEIVNTASVTSTTPDPNTEDNSASLKVPTGTSADLAVTKTGPAKAVAGGKIEWTLEAVNNGPSDADHAVLTDELPSSIDPATAKVTTESGPLTCAIESATVTCRADRFAAEAEAKVVITASVKADADGGDLVNTATIASKTPDPTTSNNSSSATTEITRSADVSVTKTGPSSAIVGDTVVYTITVANDGPSSATDVRVTDALPTGMVFVKTSEPACTGEAGSQSMTCLFASLAPGQKREIEVTGRVLPGTSIDMPLTNIATADSKTPDPDPKNNRGEVETKLEAKAKLVITKEADPTTFTAGSTATYLLKVTNAGPSSAKNVVVSDTIPEGITPTSVQGPGRCGIDGQRVTCRIDWAAPGEDASLPISIAVDIDDDVTGEVTNTATVSTDTPLDPTSVTSARVTNPVRASADVRIAKTTDADFVYAGTGMTWTLSATNTGPSLARDVVITDTLPAHMELAEVPEGCTWKAVTRDLTCPVGDIAQGKTKLVEVRVSIDPDATVEGTGGKLTNHASVASPTPDPNTDNNSTDREVELKQNSTLSIVKSAQTSSVVAGDPVRWLIRVRNEGPSTAHGVVVTDRLDDALSVTSATFGDAQSCAISGQDIRCELGDVPVGVTTISVETTTDAAYEGTSIANTASLTSGSPSNATPPLTSTTEVSVAHLADLGIVKTAQAVNAQGQPLDGAPVAGEKVRFTFVVTNKGPSNALGARIEDVLPAGLSGITFESGEQGTCEFSDSYEHPDGTPISGKFSCVATSSLRVGQTWTVTMTATIDPGATAAITNTASVGGKWNDPDGSNNSSTATVTPNSRADVSIKKSLSGPVVPGTRASWLLHVSNAGPSLARNVSVTDTLPAAVSQARVDSVSSDALSCTVNESVIRCVGDSLAPGAAVDITVSGLVDESASEPVVNVAQVTTTTPDPDGDNNSSTAGGDPTPQTSVHVTKKAEPQTVAPGEDVAWTLTISNDGPSAARDVALTDVIDRQLTIGKISAPDGTTCTVADATLACSTTSLKAGETATIVYHTTVSASAAPGTIVNTVSVTSPHGGDGGPSTDQATTSVTVPPTPSTSPHTTATLARTGASGFAGAALAVILLVAGQALMIGAKRRRS</sequence>
<feature type="domain" description="DUF11" evidence="3">
    <location>
        <begin position="1027"/>
        <end position="1147"/>
    </location>
</feature>
<feature type="domain" description="DUF11" evidence="3">
    <location>
        <begin position="1155"/>
        <end position="1271"/>
    </location>
</feature>
<feature type="region of interest" description="Disordered" evidence="1">
    <location>
        <begin position="1001"/>
        <end position="1020"/>
    </location>
</feature>
<dbReference type="EMBL" id="JACRUO010000001">
    <property type="protein sequence ID" value="MBD3689295.1"/>
    <property type="molecule type" value="Genomic_DNA"/>
</dbReference>
<keyword evidence="5" id="KW-1185">Reference proteome</keyword>
<feature type="region of interest" description="Disordered" evidence="1">
    <location>
        <begin position="868"/>
        <end position="904"/>
    </location>
</feature>
<protein>
    <submittedName>
        <fullName evidence="4">DUF11 domain-containing protein</fullName>
    </submittedName>
</protein>
<feature type="domain" description="DUF11" evidence="3">
    <location>
        <begin position="1677"/>
        <end position="1797"/>
    </location>
</feature>
<dbReference type="InterPro" id="IPR051172">
    <property type="entry name" value="Chlamydia_OmcB"/>
</dbReference>
<dbReference type="Gene3D" id="2.60.40.10">
    <property type="entry name" value="Immunoglobulins"/>
    <property type="match status" value="7"/>
</dbReference>
<evidence type="ECO:0000259" key="3">
    <source>
        <dbReference type="Pfam" id="PF01345"/>
    </source>
</evidence>
<feature type="compositionally biased region" description="Low complexity" evidence="1">
    <location>
        <begin position="1132"/>
        <end position="1148"/>
    </location>
</feature>
<evidence type="ECO:0000313" key="5">
    <source>
        <dbReference type="Proteomes" id="UP000627538"/>
    </source>
</evidence>
<feature type="compositionally biased region" description="Polar residues" evidence="1">
    <location>
        <begin position="1149"/>
        <end position="1162"/>
    </location>
</feature>
<feature type="domain" description="DUF11" evidence="3">
    <location>
        <begin position="1931"/>
        <end position="2050"/>
    </location>
</feature>
<dbReference type="InterPro" id="IPR047589">
    <property type="entry name" value="DUF11_rpt"/>
</dbReference>
<feature type="region of interest" description="Disordered" evidence="1">
    <location>
        <begin position="2032"/>
        <end position="2062"/>
    </location>
</feature>
<dbReference type="Pfam" id="PF01345">
    <property type="entry name" value="DUF11"/>
    <property type="match status" value="13"/>
</dbReference>
<gene>
    <name evidence="4" type="ORF">H8R10_03490</name>
</gene>
<dbReference type="Gene3D" id="2.60.40.740">
    <property type="match status" value="1"/>
</dbReference>
<feature type="domain" description="DUF11" evidence="3">
    <location>
        <begin position="645"/>
        <end position="767"/>
    </location>
</feature>
<feature type="region of interest" description="Disordered" evidence="1">
    <location>
        <begin position="1493"/>
        <end position="1523"/>
    </location>
</feature>
<dbReference type="InterPro" id="IPR001434">
    <property type="entry name" value="OmcB-like_DUF11"/>
</dbReference>
<keyword evidence="2" id="KW-0812">Transmembrane</keyword>
<feature type="domain" description="DUF11" evidence="3">
    <location>
        <begin position="1281"/>
        <end position="1389"/>
    </location>
</feature>
<evidence type="ECO:0000256" key="1">
    <source>
        <dbReference type="SAM" id="MobiDB-lite"/>
    </source>
</evidence>
<organism evidence="4 5">
    <name type="scientific">Nanchangia anserum</name>
    <dbReference type="NCBI Taxonomy" id="2692125"/>
    <lineage>
        <taxon>Bacteria</taxon>
        <taxon>Bacillati</taxon>
        <taxon>Actinomycetota</taxon>
        <taxon>Actinomycetes</taxon>
        <taxon>Actinomycetales</taxon>
        <taxon>Actinomycetaceae</taxon>
        <taxon>Nanchangia</taxon>
    </lineage>
</organism>
<dbReference type="GO" id="GO:0005975">
    <property type="term" value="P:carbohydrate metabolic process"/>
    <property type="evidence" value="ECO:0007669"/>
    <property type="project" value="UniProtKB-ARBA"/>
</dbReference>
<feature type="compositionally biased region" description="Polar residues" evidence="1">
    <location>
        <begin position="879"/>
        <end position="895"/>
    </location>
</feature>
<feature type="region of interest" description="Disordered" evidence="1">
    <location>
        <begin position="747"/>
        <end position="771"/>
    </location>
</feature>
<accession>A0A8I0G7I5</accession>
<feature type="region of interest" description="Disordered" evidence="1">
    <location>
        <begin position="1905"/>
        <end position="1931"/>
    </location>
</feature>
<feature type="compositionally biased region" description="Low complexity" evidence="1">
    <location>
        <begin position="868"/>
        <end position="878"/>
    </location>
</feature>
<evidence type="ECO:0000256" key="2">
    <source>
        <dbReference type="SAM" id="Phobius"/>
    </source>
</evidence>
<feature type="domain" description="DUF11" evidence="3">
    <location>
        <begin position="1405"/>
        <end position="1523"/>
    </location>
</feature>